<dbReference type="PANTHER" id="PTHR43190">
    <property type="entry name" value="N-ACETYL-D-GLUCOSAMINE KINASE"/>
    <property type="match status" value="1"/>
</dbReference>
<keyword evidence="2" id="KW-0418">Kinase</keyword>
<dbReference type="InterPro" id="IPR052519">
    <property type="entry name" value="Euk-type_GlcNAc_Kinase"/>
</dbReference>
<protein>
    <submittedName>
        <fullName evidence="2">Glucosamine kinase</fullName>
    </submittedName>
</protein>
<name>A0A1H3EW44_9RHOB</name>
<accession>A0A1H3EW44</accession>
<gene>
    <name evidence="2" type="ORF">SAMN05444340_10125</name>
</gene>
<reference evidence="2 3" key="1">
    <citation type="submission" date="2016-10" db="EMBL/GenBank/DDBJ databases">
        <authorList>
            <person name="de Groot N.N."/>
        </authorList>
    </citation>
    <scope>NUCLEOTIDE SEQUENCE [LARGE SCALE GENOMIC DNA]</scope>
    <source>
        <strain evidence="2 3">DSM 26880</strain>
    </source>
</reference>
<dbReference type="OrthoDB" id="63487at2"/>
<dbReference type="RefSeq" id="WP_089877410.1">
    <property type="nucleotide sequence ID" value="NZ_FNPF01000001.1"/>
</dbReference>
<dbReference type="SUPFAM" id="SSF53067">
    <property type="entry name" value="Actin-like ATPase domain"/>
    <property type="match status" value="2"/>
</dbReference>
<dbReference type="Pfam" id="PF01869">
    <property type="entry name" value="BcrAD_BadFG"/>
    <property type="match status" value="1"/>
</dbReference>
<dbReference type="InterPro" id="IPR002731">
    <property type="entry name" value="ATPase_BadF"/>
</dbReference>
<dbReference type="PANTHER" id="PTHR43190:SF3">
    <property type="entry name" value="N-ACETYL-D-GLUCOSAMINE KINASE"/>
    <property type="match status" value="1"/>
</dbReference>
<dbReference type="CDD" id="cd24082">
    <property type="entry name" value="ASKHA_NBD_GspK-like"/>
    <property type="match status" value="1"/>
</dbReference>
<keyword evidence="2" id="KW-0808">Transferase</keyword>
<keyword evidence="3" id="KW-1185">Reference proteome</keyword>
<evidence type="ECO:0000259" key="1">
    <source>
        <dbReference type="Pfam" id="PF01869"/>
    </source>
</evidence>
<organism evidence="2 3">
    <name type="scientific">Citreimonas salinaria</name>
    <dbReference type="NCBI Taxonomy" id="321339"/>
    <lineage>
        <taxon>Bacteria</taxon>
        <taxon>Pseudomonadati</taxon>
        <taxon>Pseudomonadota</taxon>
        <taxon>Alphaproteobacteria</taxon>
        <taxon>Rhodobacterales</taxon>
        <taxon>Roseobacteraceae</taxon>
        <taxon>Citreimonas</taxon>
    </lineage>
</organism>
<dbReference type="EMBL" id="FNPF01000001">
    <property type="protein sequence ID" value="SDX82850.1"/>
    <property type="molecule type" value="Genomic_DNA"/>
</dbReference>
<dbReference type="GO" id="GO:0016301">
    <property type="term" value="F:kinase activity"/>
    <property type="evidence" value="ECO:0007669"/>
    <property type="project" value="UniProtKB-KW"/>
</dbReference>
<evidence type="ECO:0000313" key="2">
    <source>
        <dbReference type="EMBL" id="SDX82850.1"/>
    </source>
</evidence>
<feature type="domain" description="ATPase BadF/BadG/BcrA/BcrD type" evidence="1">
    <location>
        <begin position="8"/>
        <end position="253"/>
    </location>
</feature>
<dbReference type="STRING" id="321339.SAMN05444340_10125"/>
<sequence length="292" mass="29623">MNIDGWRLGVDGGGTRCRFALQTPVERHSVVLGGVDVSGDFDGAVATLRAGLQQLATLAGLEPGALARVPAHLGLSGVVDSHDADRLRAALGLPGAAVADDRPAAVRGALGREDGFVAGLGTGAFFARQRDGQIRLAGGWGPALGDDASGAWLARRALAATLAVVDGLGEESPLTAGLLLRFDGSPRKIVRFAARVPPAELAALAPLVTEAAAHGDAVARDLLKRGAAHVMMTLRRLGHRAGDTLCLTGGVGAAYAPYLPADMAIALVEARAGALEGALELAGRGAAPRRQG</sequence>
<dbReference type="InterPro" id="IPR043129">
    <property type="entry name" value="ATPase_NBD"/>
</dbReference>
<dbReference type="Proteomes" id="UP000199286">
    <property type="component" value="Unassembled WGS sequence"/>
</dbReference>
<proteinExistence type="predicted"/>
<evidence type="ECO:0000313" key="3">
    <source>
        <dbReference type="Proteomes" id="UP000199286"/>
    </source>
</evidence>
<dbReference type="AlphaFoldDB" id="A0A1H3EW44"/>
<dbReference type="Gene3D" id="3.30.420.40">
    <property type="match status" value="2"/>
</dbReference>